<dbReference type="InterPro" id="IPR044855">
    <property type="entry name" value="CoA-Trfase_III_dom3_sf"/>
</dbReference>
<comment type="caution">
    <text evidence="2">The sequence shown here is derived from an EMBL/GenBank/DDBJ whole genome shotgun (WGS) entry which is preliminary data.</text>
</comment>
<dbReference type="EMBL" id="PDNV01000008">
    <property type="protein sequence ID" value="PLC53436.1"/>
    <property type="molecule type" value="Genomic_DNA"/>
</dbReference>
<dbReference type="Proteomes" id="UP000234328">
    <property type="component" value="Unassembled WGS sequence"/>
</dbReference>
<dbReference type="Gene3D" id="3.40.50.10540">
    <property type="entry name" value="Crotonobetainyl-coa:carnitine coa-transferase, domain 1"/>
    <property type="match status" value="1"/>
</dbReference>
<dbReference type="InterPro" id="IPR050483">
    <property type="entry name" value="CoA-transferase_III_domain"/>
</dbReference>
<evidence type="ECO:0000256" key="1">
    <source>
        <dbReference type="ARBA" id="ARBA00022679"/>
    </source>
</evidence>
<name>A0A2N4UEK1_9BURK</name>
<gene>
    <name evidence="2" type="ORF">CR155_13500</name>
</gene>
<dbReference type="GO" id="GO:0008410">
    <property type="term" value="F:CoA-transferase activity"/>
    <property type="evidence" value="ECO:0007669"/>
    <property type="project" value="TreeGrafter"/>
</dbReference>
<accession>A0A2N4UEK1</accession>
<proteinExistence type="predicted"/>
<organism evidence="2 3">
    <name type="scientific">Pollutimonas nitritireducens</name>
    <dbReference type="NCBI Taxonomy" id="2045209"/>
    <lineage>
        <taxon>Bacteria</taxon>
        <taxon>Pseudomonadati</taxon>
        <taxon>Pseudomonadota</taxon>
        <taxon>Betaproteobacteria</taxon>
        <taxon>Burkholderiales</taxon>
        <taxon>Alcaligenaceae</taxon>
        <taxon>Pollutimonas</taxon>
    </lineage>
</organism>
<dbReference type="InterPro" id="IPR003673">
    <property type="entry name" value="CoA-Trfase_fam_III"/>
</dbReference>
<protein>
    <submittedName>
        <fullName evidence="2">CoA transferase</fullName>
    </submittedName>
</protein>
<keyword evidence="1 2" id="KW-0808">Transferase</keyword>
<dbReference type="InterPro" id="IPR023606">
    <property type="entry name" value="CoA-Trfase_III_dom_1_sf"/>
</dbReference>
<dbReference type="Pfam" id="PF02515">
    <property type="entry name" value="CoA_transf_3"/>
    <property type="match status" value="1"/>
</dbReference>
<dbReference type="AlphaFoldDB" id="A0A2N4UEK1"/>
<sequence length="395" mass="42558">MKPLSGIRVLDLSRVLAGPWAGQILADLGADVIKVERPGSGDDTRAWGPPFLKSRDGEPMGAGYFMAANRGKRSIELDLSTAEGQAIVKELAMDSDVLLENYKTGTLARYGLAWNDLSAINPRLVYCSITGFGQSGPRAADPAYDFIIQAMGGLMSITGVPDGEPGAGPQKVGIPIVDLMTGVYSACAVLAALIGRAVTGHGTYIDMAMLDVQVSVLSNQAMNYLLSNKAPVRTGNAHPNIQPQKVYSCGDGNIILVVGNDKQYVDLCTALGRPELASDERFVNNAVRVANQPRLHAILDEIFASQDRSFWLEKLARAGVPAGPINTIPEVFTEPQVQHRDMLRYFETPTVESIPQVMSPFHFGGERLSADTPPPFLGQHTDEILEELAAKENLK</sequence>
<dbReference type="Gene3D" id="3.30.1540.10">
    <property type="entry name" value="formyl-coa transferase, domain 3"/>
    <property type="match status" value="1"/>
</dbReference>
<reference evidence="2 3" key="1">
    <citation type="submission" date="2017-10" db="EMBL/GenBank/DDBJ databases">
        <title>Two draft genome sequences of Pusillimonas sp. strains isolated from a nitrate- and radionuclide-contaminated groundwater in Russia.</title>
        <authorList>
            <person name="Grouzdev D.S."/>
            <person name="Tourova T.P."/>
            <person name="Goeva M.A."/>
            <person name="Babich T.L."/>
            <person name="Sokolova D.S."/>
            <person name="Abdullin R."/>
            <person name="Poltaraus A.B."/>
            <person name="Toshchakov S.V."/>
            <person name="Nazina T.N."/>
        </authorList>
    </citation>
    <scope>NUCLEOTIDE SEQUENCE [LARGE SCALE GENOMIC DNA]</scope>
    <source>
        <strain evidence="2 3">JR1/69-2-13</strain>
    </source>
</reference>
<dbReference type="PANTHER" id="PTHR48207:SF3">
    <property type="entry name" value="SUCCINATE--HYDROXYMETHYLGLUTARATE COA-TRANSFERASE"/>
    <property type="match status" value="1"/>
</dbReference>
<evidence type="ECO:0000313" key="3">
    <source>
        <dbReference type="Proteomes" id="UP000234328"/>
    </source>
</evidence>
<dbReference type="SUPFAM" id="SSF89796">
    <property type="entry name" value="CoA-transferase family III (CaiB/BaiF)"/>
    <property type="match status" value="1"/>
</dbReference>
<dbReference type="PANTHER" id="PTHR48207">
    <property type="entry name" value="SUCCINATE--HYDROXYMETHYLGLUTARATE COA-TRANSFERASE"/>
    <property type="match status" value="1"/>
</dbReference>
<evidence type="ECO:0000313" key="2">
    <source>
        <dbReference type="EMBL" id="PLC53436.1"/>
    </source>
</evidence>
<dbReference type="OrthoDB" id="5294844at2"/>
<keyword evidence="3" id="KW-1185">Reference proteome</keyword>